<proteinExistence type="predicted"/>
<dbReference type="EMBL" id="CP011125">
    <property type="protein sequence ID" value="AKF09025.1"/>
    <property type="molecule type" value="Genomic_DNA"/>
</dbReference>
<name>A0A0F6W6W2_9BACT</name>
<organism evidence="1 2">
    <name type="scientific">Sandaracinus amylolyticus</name>
    <dbReference type="NCBI Taxonomy" id="927083"/>
    <lineage>
        <taxon>Bacteria</taxon>
        <taxon>Pseudomonadati</taxon>
        <taxon>Myxococcota</taxon>
        <taxon>Polyangia</taxon>
        <taxon>Polyangiales</taxon>
        <taxon>Sandaracinaceae</taxon>
        <taxon>Sandaracinus</taxon>
    </lineage>
</organism>
<dbReference type="RefSeq" id="WP_053236115.1">
    <property type="nucleotide sequence ID" value="NZ_CP011125.1"/>
</dbReference>
<evidence type="ECO:0000313" key="2">
    <source>
        <dbReference type="Proteomes" id="UP000034883"/>
    </source>
</evidence>
<keyword evidence="2" id="KW-1185">Reference proteome</keyword>
<gene>
    <name evidence="1" type="ORF">DB32_006174</name>
</gene>
<evidence type="ECO:0000313" key="1">
    <source>
        <dbReference type="EMBL" id="AKF09025.1"/>
    </source>
</evidence>
<dbReference type="STRING" id="927083.DB32_006174"/>
<dbReference type="Proteomes" id="UP000034883">
    <property type="component" value="Chromosome"/>
</dbReference>
<accession>A0A0F6W6W2</accession>
<dbReference type="AlphaFoldDB" id="A0A0F6W6W2"/>
<dbReference type="KEGG" id="samy:DB32_006174"/>
<sequence>MERALGPLDLRTNRATLIGAEPGALLAGATILLALHERGVPMHLAIACDDPLAAPLAKALADRGLPSEITRADTLDGAIVIGGARLLDDARAASAARIALVGLGAEACEGIDPARTHARLAALLAEGALVDRTPLFPLDALCRTWLELVEDVHHALGPAAQRPIVDAIRAALFGRCGSIAVNLAARERPAQVSLETATIVWIDPSRARR</sequence>
<reference evidence="1 2" key="1">
    <citation type="submission" date="2015-03" db="EMBL/GenBank/DDBJ databases">
        <title>Genome assembly of Sandaracinus amylolyticus DSM 53668.</title>
        <authorList>
            <person name="Sharma G."/>
            <person name="Subramanian S."/>
        </authorList>
    </citation>
    <scope>NUCLEOTIDE SEQUENCE [LARGE SCALE GENOMIC DNA]</scope>
    <source>
        <strain evidence="1 2">DSM 53668</strain>
    </source>
</reference>
<protein>
    <submittedName>
        <fullName evidence="1">Uncharacterized protein</fullName>
    </submittedName>
</protein>